<dbReference type="AlphaFoldDB" id="A0A329WVD0"/>
<protein>
    <submittedName>
        <fullName evidence="2">IS630 family transposase</fullName>
    </submittedName>
</protein>
<name>A0A329WVD0_9GAMM</name>
<sequence length="38" mass="4320">LFRQAIHRFFTEILPELAGNLSCRINDNFQVLNPASSS</sequence>
<feature type="non-terminal residue" evidence="2">
    <location>
        <position position="1"/>
    </location>
</feature>
<dbReference type="EMBL" id="NSCM01000058">
    <property type="protein sequence ID" value="RAX07570.1"/>
    <property type="molecule type" value="Genomic_DNA"/>
</dbReference>
<dbReference type="EMBL" id="NSCM01000076">
    <property type="protein sequence ID" value="RAX07077.1"/>
    <property type="molecule type" value="Genomic_DNA"/>
</dbReference>
<evidence type="ECO:0000313" key="3">
    <source>
        <dbReference type="Proteomes" id="UP000250919"/>
    </source>
</evidence>
<gene>
    <name evidence="2" type="ORF">CKY02_20745</name>
    <name evidence="1" type="ORF">CKY02_21660</name>
</gene>
<reference evidence="2" key="1">
    <citation type="submission" date="2017-08" db="EMBL/GenBank/DDBJ databases">
        <authorList>
            <person name="de Groot N.N."/>
        </authorList>
    </citation>
    <scope>NUCLEOTIDE SEQUENCE</scope>
    <source>
        <strain evidence="2">LJ24-63</strain>
    </source>
</reference>
<dbReference type="Proteomes" id="UP000250919">
    <property type="component" value="Unassembled WGS sequence"/>
</dbReference>
<evidence type="ECO:0000313" key="2">
    <source>
        <dbReference type="EMBL" id="RAX07570.1"/>
    </source>
</evidence>
<reference evidence="2 3" key="2">
    <citation type="journal article" date="2018" name="Int. J. Syst. Evol. Microbiol.">
        <title>Whole-genome-based revisit of Photorhabdus phylogeny: proposal for the elevation of most Photorhabdus subspecies to the species level and description of one novel species Photorhabdus bodei sp. nov., and one novel subspecies Photorhabdus laumondii subsp. clarkei subsp. nov.</title>
        <authorList>
            <person name="Machado R.A.R."/>
            <person name="Wuthrich D."/>
            <person name="Kuhnert P."/>
            <person name="Arce C.C.M."/>
            <person name="Thonen L."/>
            <person name="Ruiz C."/>
            <person name="Zhang X."/>
            <person name="Robert C.A.M."/>
            <person name="Karimi J."/>
            <person name="Kamali S."/>
            <person name="Ma J."/>
            <person name="Bruggmann R."/>
            <person name="Erb M."/>
        </authorList>
    </citation>
    <scope>NUCLEOTIDE SEQUENCE [LARGE SCALE GENOMIC DNA]</scope>
    <source>
        <strain evidence="2 3">LJ24-63</strain>
    </source>
</reference>
<accession>A0A329WVD0</accession>
<evidence type="ECO:0000313" key="1">
    <source>
        <dbReference type="EMBL" id="RAX07077.1"/>
    </source>
</evidence>
<organism evidence="2 3">
    <name type="scientific">Photorhabdus bodei</name>
    <dbReference type="NCBI Taxonomy" id="2029681"/>
    <lineage>
        <taxon>Bacteria</taxon>
        <taxon>Pseudomonadati</taxon>
        <taxon>Pseudomonadota</taxon>
        <taxon>Gammaproteobacteria</taxon>
        <taxon>Enterobacterales</taxon>
        <taxon>Morganellaceae</taxon>
        <taxon>Photorhabdus</taxon>
    </lineage>
</organism>
<proteinExistence type="predicted"/>
<comment type="caution">
    <text evidence="2">The sequence shown here is derived from an EMBL/GenBank/DDBJ whole genome shotgun (WGS) entry which is preliminary data.</text>
</comment>